<gene>
    <name evidence="2" type="ORF">AVEN_241359_1</name>
</gene>
<reference evidence="2 3" key="1">
    <citation type="journal article" date="2019" name="Sci. Rep.">
        <title>Orb-weaving spider Araneus ventricosus genome elucidates the spidroin gene catalogue.</title>
        <authorList>
            <person name="Kono N."/>
            <person name="Nakamura H."/>
            <person name="Ohtoshi R."/>
            <person name="Moran D.A.P."/>
            <person name="Shinohara A."/>
            <person name="Yoshida Y."/>
            <person name="Fujiwara M."/>
            <person name="Mori M."/>
            <person name="Tomita M."/>
            <person name="Arakawa K."/>
        </authorList>
    </citation>
    <scope>NUCLEOTIDE SEQUENCE [LARGE SCALE GENOMIC DNA]</scope>
</reference>
<evidence type="ECO:0000256" key="1">
    <source>
        <dbReference type="SAM" id="MobiDB-lite"/>
    </source>
</evidence>
<keyword evidence="3" id="KW-1185">Reference proteome</keyword>
<accession>A0A4Y2IF51</accession>
<feature type="region of interest" description="Disordered" evidence="1">
    <location>
        <begin position="1"/>
        <end position="27"/>
    </location>
</feature>
<evidence type="ECO:0000313" key="3">
    <source>
        <dbReference type="Proteomes" id="UP000499080"/>
    </source>
</evidence>
<evidence type="ECO:0000313" key="2">
    <source>
        <dbReference type="EMBL" id="GBM75909.1"/>
    </source>
</evidence>
<dbReference type="EMBL" id="BGPR01002586">
    <property type="protein sequence ID" value="GBM75909.1"/>
    <property type="molecule type" value="Genomic_DNA"/>
</dbReference>
<dbReference type="AlphaFoldDB" id="A0A4Y2IF51"/>
<sequence>MNRSWTYLANKSPTPEKQINNKTPVDKSRIGLPALQNKCSRRHCKSVLHWWQRIETTCEREGRLHHKLPLTKYLKLEVCQRINRICLA</sequence>
<feature type="compositionally biased region" description="Polar residues" evidence="1">
    <location>
        <begin position="1"/>
        <end position="23"/>
    </location>
</feature>
<name>A0A4Y2IF51_ARAVE</name>
<comment type="caution">
    <text evidence="2">The sequence shown here is derived from an EMBL/GenBank/DDBJ whole genome shotgun (WGS) entry which is preliminary data.</text>
</comment>
<protein>
    <submittedName>
        <fullName evidence="2">Uncharacterized protein</fullName>
    </submittedName>
</protein>
<dbReference type="Proteomes" id="UP000499080">
    <property type="component" value="Unassembled WGS sequence"/>
</dbReference>
<proteinExistence type="predicted"/>
<organism evidence="2 3">
    <name type="scientific">Araneus ventricosus</name>
    <name type="common">Orbweaver spider</name>
    <name type="synonym">Epeira ventricosa</name>
    <dbReference type="NCBI Taxonomy" id="182803"/>
    <lineage>
        <taxon>Eukaryota</taxon>
        <taxon>Metazoa</taxon>
        <taxon>Ecdysozoa</taxon>
        <taxon>Arthropoda</taxon>
        <taxon>Chelicerata</taxon>
        <taxon>Arachnida</taxon>
        <taxon>Araneae</taxon>
        <taxon>Araneomorphae</taxon>
        <taxon>Entelegynae</taxon>
        <taxon>Araneoidea</taxon>
        <taxon>Araneidae</taxon>
        <taxon>Araneus</taxon>
    </lineage>
</organism>